<sequence length="80" mass="8520">NEALVNNISHSLEDVENLLGTLVDISKLDAGVITPDIAPFELGELLGNLAAEYRQVAASEGLRLDFVACGALVRSDQQLL</sequence>
<comment type="caution">
    <text evidence="1">The sequence shown here is derived from an EMBL/GenBank/DDBJ whole genome shotgun (WGS) entry which is preliminary data.</text>
</comment>
<keyword evidence="2" id="KW-1185">Reference proteome</keyword>
<proteinExistence type="predicted"/>
<evidence type="ECO:0000313" key="1">
    <source>
        <dbReference type="EMBL" id="EEI62835.1"/>
    </source>
</evidence>
<dbReference type="Proteomes" id="UP000006237">
    <property type="component" value="Unassembled WGS sequence"/>
</dbReference>
<accession>A0ABM9XNX6</accession>
<dbReference type="Gene3D" id="3.30.565.10">
    <property type="entry name" value="Histidine kinase-like ATPase, C-terminal domain"/>
    <property type="match status" value="1"/>
</dbReference>
<reference evidence="1 2" key="1">
    <citation type="submission" date="2009-01" db="EMBL/GenBank/DDBJ databases">
        <authorList>
            <person name="Qin X."/>
            <person name="Bachman B."/>
            <person name="Battles P."/>
            <person name="Bell A."/>
            <person name="Bess C."/>
            <person name="Bickham C."/>
            <person name="Chaboub L."/>
            <person name="Chen D."/>
            <person name="Coyle M."/>
            <person name="Deiros D.R."/>
            <person name="Dinh H."/>
            <person name="Forbes L."/>
            <person name="Fowler G."/>
            <person name="Francisco L."/>
            <person name="Fu Q."/>
            <person name="Gubbala S."/>
            <person name="Hale W."/>
            <person name="Han Y."/>
            <person name="Hemphill L."/>
            <person name="Highlander S.K."/>
            <person name="Hirani K."/>
            <person name="Hogues M."/>
            <person name="Jackson L."/>
            <person name="Jakkamsetti A."/>
            <person name="Javaid M."/>
            <person name="Jiang H."/>
            <person name="Korchina V."/>
            <person name="Kovar C."/>
            <person name="Lara F."/>
            <person name="Lee S."/>
            <person name="Mata R."/>
            <person name="Mathew T."/>
            <person name="Moen C."/>
            <person name="Morales K."/>
            <person name="Munidasa M."/>
            <person name="Nazareth L."/>
            <person name="Ngo R."/>
            <person name="Nguyen L."/>
            <person name="Okwuonu G."/>
            <person name="Ongeri F."/>
            <person name="Patil S."/>
            <person name="Petrosino J."/>
            <person name="Pham C."/>
            <person name="Pham P."/>
            <person name="Pu L.-L."/>
            <person name="Puazo M."/>
            <person name="Raj R."/>
            <person name="Reid J."/>
            <person name="Rouhana J."/>
            <person name="Saada N."/>
            <person name="Shang Y."/>
            <person name="Simmons D."/>
            <person name="Thornton R."/>
            <person name="Warren J."/>
            <person name="Weissenberger G."/>
            <person name="Zhang J."/>
            <person name="Zhang L."/>
            <person name="Zhou C."/>
            <person name="Zhu D."/>
            <person name="Muzny D."/>
            <person name="Worley K."/>
            <person name="Gibbs R."/>
        </authorList>
    </citation>
    <scope>NUCLEOTIDE SEQUENCE [LARGE SCALE GENOMIC DNA]</scope>
    <source>
        <strain evidence="1 2">ATCC 51866</strain>
    </source>
</reference>
<protein>
    <submittedName>
        <fullName evidence="1">Uncharacterized protein</fullName>
    </submittedName>
</protein>
<organism evidence="1 2">
    <name type="scientific">Corynebacterium glucuronolyticum ATCC 51866</name>
    <dbReference type="NCBI Taxonomy" id="548478"/>
    <lineage>
        <taxon>Bacteria</taxon>
        <taxon>Bacillati</taxon>
        <taxon>Actinomycetota</taxon>
        <taxon>Actinomycetes</taxon>
        <taxon>Mycobacteriales</taxon>
        <taxon>Corynebacteriaceae</taxon>
        <taxon>Corynebacterium</taxon>
    </lineage>
</organism>
<dbReference type="EMBL" id="ACHF01000065">
    <property type="protein sequence ID" value="EEI62835.1"/>
    <property type="molecule type" value="Genomic_DNA"/>
</dbReference>
<feature type="non-terminal residue" evidence="1">
    <location>
        <position position="1"/>
    </location>
</feature>
<feature type="non-terminal residue" evidence="1">
    <location>
        <position position="80"/>
    </location>
</feature>
<gene>
    <name evidence="1" type="ORF">HMPREF0293_1678</name>
</gene>
<name>A0ABM9XNX6_9CORY</name>
<dbReference type="InterPro" id="IPR036890">
    <property type="entry name" value="HATPase_C_sf"/>
</dbReference>
<evidence type="ECO:0000313" key="2">
    <source>
        <dbReference type="Proteomes" id="UP000006237"/>
    </source>
</evidence>